<dbReference type="KEGG" id="aab:A4R43_39830"/>
<keyword evidence="2" id="KW-0813">Transport</keyword>
<dbReference type="PANTHER" id="PTHR30085">
    <property type="entry name" value="AMINO ACID ABC TRANSPORTER PERMEASE"/>
    <property type="match status" value="1"/>
</dbReference>
<evidence type="ECO:0000256" key="5">
    <source>
        <dbReference type="SAM" id="SignalP"/>
    </source>
</evidence>
<dbReference type="EMBL" id="CP015163">
    <property type="protein sequence ID" value="AXB47844.1"/>
    <property type="molecule type" value="Genomic_DNA"/>
</dbReference>
<sequence>MTTASWLRTGLALGAVCLVALSGCSGGQAPPAAPPAQLSLLDRAPVASAAEIAASPTAAAIRERGQLLVGGELDLPLMSQRNPITGETVGFDATLGKLLAKYLIGEPNVKVVRSISETREAVLQTGTVDVVISTYTITPQRAEKISFAGPYLVSGQAIATLSTENKISTPADLAGKKVVAVSGTTSVDAIKQSAPGVQLTTYGAATECIQALEAGTAVAYVHDMTLLAGTAQLNDKIQIVSEPFTEEAYGIGIRHGDEAFKKVVNDWLGKIQQSGLWGENWTETLGQVVPGDPPKPPAIGSVPGS</sequence>
<comment type="similarity">
    <text evidence="1">Belongs to the bacterial solute-binding protein 3 family.</text>
</comment>
<feature type="chain" id="PRO_5038786373" evidence="5">
    <location>
        <begin position="23"/>
        <end position="305"/>
    </location>
</feature>
<feature type="region of interest" description="Disordered" evidence="4">
    <location>
        <begin position="286"/>
        <end position="305"/>
    </location>
</feature>
<feature type="domain" description="Solute-binding protein family 3/N-terminal" evidence="6">
    <location>
        <begin position="66"/>
        <end position="288"/>
    </location>
</feature>
<feature type="signal peptide" evidence="5">
    <location>
        <begin position="1"/>
        <end position="22"/>
    </location>
</feature>
<dbReference type="AlphaFoldDB" id="A0A344LIH0"/>
<dbReference type="InterPro" id="IPR001638">
    <property type="entry name" value="Solute-binding_3/MltF_N"/>
</dbReference>
<proteinExistence type="inferred from homology"/>
<dbReference type="SUPFAM" id="SSF53850">
    <property type="entry name" value="Periplasmic binding protein-like II"/>
    <property type="match status" value="1"/>
</dbReference>
<evidence type="ECO:0000313" key="7">
    <source>
        <dbReference type="EMBL" id="AXB47844.1"/>
    </source>
</evidence>
<evidence type="ECO:0000256" key="3">
    <source>
        <dbReference type="ARBA" id="ARBA00022729"/>
    </source>
</evidence>
<evidence type="ECO:0000256" key="4">
    <source>
        <dbReference type="SAM" id="MobiDB-lite"/>
    </source>
</evidence>
<keyword evidence="3 5" id="KW-0732">Signal</keyword>
<name>A0A344LIH0_9PSEU</name>
<dbReference type="InterPro" id="IPR051455">
    <property type="entry name" value="Bact_solute-bind_prot3"/>
</dbReference>
<reference evidence="7 8" key="1">
    <citation type="submission" date="2016-04" db="EMBL/GenBank/DDBJ databases">
        <title>Complete genome sequence and analysis of deep-sea sediment isolate, Amycolatopsis sp. WP1.</title>
        <authorList>
            <person name="Wang H."/>
            <person name="Chen S."/>
            <person name="Wu Q."/>
        </authorList>
    </citation>
    <scope>NUCLEOTIDE SEQUENCE [LARGE SCALE GENOMIC DNA]</scope>
    <source>
        <strain evidence="7 8">WP1</strain>
    </source>
</reference>
<gene>
    <name evidence="7" type="ORF">A4R43_39830</name>
</gene>
<accession>A0A344LIH0</accession>
<evidence type="ECO:0000256" key="2">
    <source>
        <dbReference type="ARBA" id="ARBA00022448"/>
    </source>
</evidence>
<evidence type="ECO:0000256" key="1">
    <source>
        <dbReference type="ARBA" id="ARBA00010333"/>
    </source>
</evidence>
<dbReference type="Pfam" id="PF00497">
    <property type="entry name" value="SBP_bac_3"/>
    <property type="match status" value="1"/>
</dbReference>
<dbReference type="CDD" id="cd13690">
    <property type="entry name" value="PBP2_GluB"/>
    <property type="match status" value="1"/>
</dbReference>
<dbReference type="SMART" id="SM00062">
    <property type="entry name" value="PBPb"/>
    <property type="match status" value="1"/>
</dbReference>
<keyword evidence="8" id="KW-1185">Reference proteome</keyword>
<dbReference type="RefSeq" id="WP_113696909.1">
    <property type="nucleotide sequence ID" value="NZ_CP015163.1"/>
</dbReference>
<dbReference type="PANTHER" id="PTHR30085:SF6">
    <property type="entry name" value="ABC TRANSPORTER GLUTAMINE-BINDING PROTEIN GLNH"/>
    <property type="match status" value="1"/>
</dbReference>
<dbReference type="GO" id="GO:0030288">
    <property type="term" value="C:outer membrane-bounded periplasmic space"/>
    <property type="evidence" value="ECO:0007669"/>
    <property type="project" value="TreeGrafter"/>
</dbReference>
<organism evidence="7 8">
    <name type="scientific">Amycolatopsis albispora</name>
    <dbReference type="NCBI Taxonomy" id="1804986"/>
    <lineage>
        <taxon>Bacteria</taxon>
        <taxon>Bacillati</taxon>
        <taxon>Actinomycetota</taxon>
        <taxon>Actinomycetes</taxon>
        <taxon>Pseudonocardiales</taxon>
        <taxon>Pseudonocardiaceae</taxon>
        <taxon>Amycolatopsis</taxon>
    </lineage>
</organism>
<evidence type="ECO:0000259" key="6">
    <source>
        <dbReference type="SMART" id="SM00062"/>
    </source>
</evidence>
<dbReference type="Gene3D" id="3.40.190.10">
    <property type="entry name" value="Periplasmic binding protein-like II"/>
    <property type="match status" value="2"/>
</dbReference>
<protein>
    <submittedName>
        <fullName evidence="7">ABC transporter substrate-binding protein</fullName>
    </submittedName>
</protein>
<dbReference type="GO" id="GO:0005576">
    <property type="term" value="C:extracellular region"/>
    <property type="evidence" value="ECO:0007669"/>
    <property type="project" value="TreeGrafter"/>
</dbReference>
<dbReference type="OrthoDB" id="9807888at2"/>
<dbReference type="Proteomes" id="UP000250434">
    <property type="component" value="Chromosome"/>
</dbReference>
<evidence type="ECO:0000313" key="8">
    <source>
        <dbReference type="Proteomes" id="UP000250434"/>
    </source>
</evidence>
<dbReference type="GO" id="GO:0006865">
    <property type="term" value="P:amino acid transport"/>
    <property type="evidence" value="ECO:0007669"/>
    <property type="project" value="TreeGrafter"/>
</dbReference>